<comment type="caution">
    <text evidence="2">The sequence shown here is derived from an EMBL/GenBank/DDBJ whole genome shotgun (WGS) entry which is preliminary data.</text>
</comment>
<dbReference type="Proteomes" id="UP001055125">
    <property type="component" value="Unassembled WGS sequence"/>
</dbReference>
<protein>
    <submittedName>
        <fullName evidence="2">Uncharacterized protein</fullName>
    </submittedName>
</protein>
<accession>A0ABQ4S5F6</accession>
<sequence>MIRTALARIALGAGILAAGPAWAGEITGPGFRALPPHCPLHAPCDDRQVQPFEGSLGRPCGYRWRPTPSGTRKVRVCF</sequence>
<name>A0ABQ4S5F6_9HYPH</name>
<proteinExistence type="predicted"/>
<feature type="signal peptide" evidence="1">
    <location>
        <begin position="1"/>
        <end position="23"/>
    </location>
</feature>
<gene>
    <name evidence="2" type="ORF">OCOJLMKI_4956</name>
</gene>
<evidence type="ECO:0000313" key="2">
    <source>
        <dbReference type="EMBL" id="GJD97723.1"/>
    </source>
</evidence>
<evidence type="ECO:0000256" key="1">
    <source>
        <dbReference type="SAM" id="SignalP"/>
    </source>
</evidence>
<feature type="chain" id="PRO_5046222059" evidence="1">
    <location>
        <begin position="24"/>
        <end position="78"/>
    </location>
</feature>
<keyword evidence="3" id="KW-1185">Reference proteome</keyword>
<keyword evidence="1" id="KW-0732">Signal</keyword>
<organism evidence="2 3">
    <name type="scientific">Methylobacterium iners</name>
    <dbReference type="NCBI Taxonomy" id="418707"/>
    <lineage>
        <taxon>Bacteria</taxon>
        <taxon>Pseudomonadati</taxon>
        <taxon>Pseudomonadota</taxon>
        <taxon>Alphaproteobacteria</taxon>
        <taxon>Hyphomicrobiales</taxon>
        <taxon>Methylobacteriaceae</taxon>
        <taxon>Methylobacterium</taxon>
    </lineage>
</organism>
<evidence type="ECO:0000313" key="3">
    <source>
        <dbReference type="Proteomes" id="UP001055125"/>
    </source>
</evidence>
<dbReference type="EMBL" id="BPQP01000101">
    <property type="protein sequence ID" value="GJD97723.1"/>
    <property type="molecule type" value="Genomic_DNA"/>
</dbReference>
<reference evidence="2" key="2">
    <citation type="submission" date="2021-08" db="EMBL/GenBank/DDBJ databases">
        <authorList>
            <person name="Tani A."/>
            <person name="Ola A."/>
            <person name="Ogura Y."/>
            <person name="Katsura K."/>
            <person name="Hayashi T."/>
        </authorList>
    </citation>
    <scope>NUCLEOTIDE SEQUENCE</scope>
    <source>
        <strain evidence="2">DSM 19015</strain>
    </source>
</reference>
<reference evidence="2" key="1">
    <citation type="journal article" date="2021" name="Front. Microbiol.">
        <title>Comprehensive Comparative Genomics and Phenotyping of Methylobacterium Species.</title>
        <authorList>
            <person name="Alessa O."/>
            <person name="Ogura Y."/>
            <person name="Fujitani Y."/>
            <person name="Takami H."/>
            <person name="Hayashi T."/>
            <person name="Sahin N."/>
            <person name="Tani A."/>
        </authorList>
    </citation>
    <scope>NUCLEOTIDE SEQUENCE</scope>
    <source>
        <strain evidence="2">DSM 19015</strain>
    </source>
</reference>